<reference evidence="6 7" key="1">
    <citation type="submission" date="2019-03" db="EMBL/GenBank/DDBJ databases">
        <title>Metabolic potential of uncultured bacteria and archaea associated with petroleum seepage in deep-sea sediments.</title>
        <authorList>
            <person name="Dong X."/>
            <person name="Hubert C."/>
        </authorList>
    </citation>
    <scope>NUCLEOTIDE SEQUENCE [LARGE SCALE GENOMIC DNA]</scope>
    <source>
        <strain evidence="6">E44_bin7</strain>
    </source>
</reference>
<dbReference type="PANTHER" id="PTHR43401:SF2">
    <property type="entry name" value="L-THREONINE 3-DEHYDROGENASE"/>
    <property type="match status" value="1"/>
</dbReference>
<dbReference type="AlphaFoldDB" id="A0A523RQ50"/>
<keyword evidence="3" id="KW-0560">Oxidoreductase</keyword>
<dbReference type="Pfam" id="PF00107">
    <property type="entry name" value="ADH_zinc_N"/>
    <property type="match status" value="1"/>
</dbReference>
<feature type="domain" description="Enoyl reductase (ER)" evidence="5">
    <location>
        <begin position="8"/>
        <end position="344"/>
    </location>
</feature>
<evidence type="ECO:0000313" key="7">
    <source>
        <dbReference type="Proteomes" id="UP000316360"/>
    </source>
</evidence>
<keyword evidence="1 4" id="KW-0479">Metal-binding</keyword>
<evidence type="ECO:0000256" key="1">
    <source>
        <dbReference type="ARBA" id="ARBA00022723"/>
    </source>
</evidence>
<dbReference type="InterPro" id="IPR013149">
    <property type="entry name" value="ADH-like_C"/>
</dbReference>
<dbReference type="GO" id="GO:0016491">
    <property type="term" value="F:oxidoreductase activity"/>
    <property type="evidence" value="ECO:0007669"/>
    <property type="project" value="UniProtKB-KW"/>
</dbReference>
<sequence>MRAAVLKGIENLEIEDVFRPTLSSEEILIKVKACSICGTDIRVYHHGHKHMRFPRITGHELSGEIVEVGKRVKGHKIGERVAVAPAIPCERCYYCRRGMQSMCINLTAIGYHYDGGFAEFMRVPEDAVRNGCVNSIPSNLSFEEAALAEPLACSINGQELSGIGLGDTVVVVGAGPLGCIHLQLAKAKGAAKTILVELSRERLEFAREFAAPDVAINPSLEDAVKRVKEETGQRGADKIIVACPSGKAQEDSLQMISPRGIINFFGGLPLDKPFIKFNSNLVHYGEFYVVGTHGSAPHHNELALDLISQGKVKVKELISHRLPLERLKEGLCFAESGKGMKVLIAP</sequence>
<comment type="caution">
    <text evidence="6">The sequence shown here is derived from an EMBL/GenBank/DDBJ whole genome shotgun (WGS) entry which is preliminary data.</text>
</comment>
<gene>
    <name evidence="6" type="ORF">E3J84_06875</name>
</gene>
<dbReference type="PROSITE" id="PS00059">
    <property type="entry name" value="ADH_ZINC"/>
    <property type="match status" value="1"/>
</dbReference>
<accession>A0A523RQ50</accession>
<protein>
    <submittedName>
        <fullName evidence="6">Alcohol dehydrogenase</fullName>
    </submittedName>
</protein>
<dbReference type="CDD" id="cd08235">
    <property type="entry name" value="iditol_2_DH_like"/>
    <property type="match status" value="1"/>
</dbReference>
<dbReference type="SUPFAM" id="SSF51735">
    <property type="entry name" value="NAD(P)-binding Rossmann-fold domains"/>
    <property type="match status" value="1"/>
</dbReference>
<name>A0A523RQ50_UNCAE</name>
<dbReference type="InterPro" id="IPR011032">
    <property type="entry name" value="GroES-like_sf"/>
</dbReference>
<evidence type="ECO:0000259" key="5">
    <source>
        <dbReference type="SMART" id="SM00829"/>
    </source>
</evidence>
<evidence type="ECO:0000313" key="6">
    <source>
        <dbReference type="EMBL" id="TET07900.1"/>
    </source>
</evidence>
<evidence type="ECO:0000256" key="4">
    <source>
        <dbReference type="RuleBase" id="RU361277"/>
    </source>
</evidence>
<dbReference type="EMBL" id="SOKJ01000395">
    <property type="protein sequence ID" value="TET07900.1"/>
    <property type="molecule type" value="Genomic_DNA"/>
</dbReference>
<dbReference type="SMART" id="SM00829">
    <property type="entry name" value="PKS_ER"/>
    <property type="match status" value="1"/>
</dbReference>
<comment type="similarity">
    <text evidence="4">Belongs to the zinc-containing alcohol dehydrogenase family.</text>
</comment>
<dbReference type="InterPro" id="IPR002328">
    <property type="entry name" value="ADH_Zn_CS"/>
</dbReference>
<dbReference type="SUPFAM" id="SSF50129">
    <property type="entry name" value="GroES-like"/>
    <property type="match status" value="1"/>
</dbReference>
<keyword evidence="2 4" id="KW-0862">Zinc</keyword>
<organism evidence="6 7">
    <name type="scientific">Aerophobetes bacterium</name>
    <dbReference type="NCBI Taxonomy" id="2030807"/>
    <lineage>
        <taxon>Bacteria</taxon>
        <taxon>Candidatus Aerophobota</taxon>
    </lineage>
</organism>
<dbReference type="InterPro" id="IPR013154">
    <property type="entry name" value="ADH-like_N"/>
</dbReference>
<dbReference type="Gene3D" id="3.40.50.720">
    <property type="entry name" value="NAD(P)-binding Rossmann-like Domain"/>
    <property type="match status" value="1"/>
</dbReference>
<dbReference type="InterPro" id="IPR036291">
    <property type="entry name" value="NAD(P)-bd_dom_sf"/>
</dbReference>
<proteinExistence type="inferred from homology"/>
<evidence type="ECO:0000256" key="3">
    <source>
        <dbReference type="ARBA" id="ARBA00023002"/>
    </source>
</evidence>
<dbReference type="InterPro" id="IPR050129">
    <property type="entry name" value="Zn_alcohol_dh"/>
</dbReference>
<comment type="cofactor">
    <cofactor evidence="4">
        <name>Zn(2+)</name>
        <dbReference type="ChEBI" id="CHEBI:29105"/>
    </cofactor>
</comment>
<dbReference type="Proteomes" id="UP000316360">
    <property type="component" value="Unassembled WGS sequence"/>
</dbReference>
<dbReference type="GO" id="GO:0008270">
    <property type="term" value="F:zinc ion binding"/>
    <property type="evidence" value="ECO:0007669"/>
    <property type="project" value="InterPro"/>
</dbReference>
<evidence type="ECO:0000256" key="2">
    <source>
        <dbReference type="ARBA" id="ARBA00022833"/>
    </source>
</evidence>
<dbReference type="Pfam" id="PF08240">
    <property type="entry name" value="ADH_N"/>
    <property type="match status" value="1"/>
</dbReference>
<dbReference type="InterPro" id="IPR020843">
    <property type="entry name" value="ER"/>
</dbReference>
<dbReference type="Gene3D" id="3.90.180.10">
    <property type="entry name" value="Medium-chain alcohol dehydrogenases, catalytic domain"/>
    <property type="match status" value="1"/>
</dbReference>
<dbReference type="PANTHER" id="PTHR43401">
    <property type="entry name" value="L-THREONINE 3-DEHYDROGENASE"/>
    <property type="match status" value="1"/>
</dbReference>